<gene>
    <name evidence="8" type="ORF">Ssi02_65710</name>
</gene>
<evidence type="ECO:0000313" key="9">
    <source>
        <dbReference type="Proteomes" id="UP000606172"/>
    </source>
</evidence>
<dbReference type="GO" id="GO:0005524">
    <property type="term" value="F:ATP binding"/>
    <property type="evidence" value="ECO:0007669"/>
    <property type="project" value="UniProtKB-KW"/>
</dbReference>
<accession>A0A919RM61</accession>
<dbReference type="SUPFAM" id="SSF52540">
    <property type="entry name" value="P-loop containing nucleoside triphosphate hydrolases"/>
    <property type="match status" value="1"/>
</dbReference>
<feature type="domain" description="CRISPR-associated nuclease/helicase Cas3" evidence="7">
    <location>
        <begin position="283"/>
        <end position="384"/>
    </location>
</feature>
<keyword evidence="3" id="KW-0347">Helicase</keyword>
<evidence type="ECO:0000259" key="7">
    <source>
        <dbReference type="Pfam" id="PF22590"/>
    </source>
</evidence>
<dbReference type="Proteomes" id="UP000606172">
    <property type="component" value="Unassembled WGS sequence"/>
</dbReference>
<evidence type="ECO:0000256" key="2">
    <source>
        <dbReference type="ARBA" id="ARBA00022801"/>
    </source>
</evidence>
<dbReference type="RefSeq" id="WP_204031351.1">
    <property type="nucleotide sequence ID" value="NZ_BOOW01000044.1"/>
</dbReference>
<dbReference type="GO" id="GO:0003677">
    <property type="term" value="F:DNA binding"/>
    <property type="evidence" value="ECO:0007669"/>
    <property type="project" value="InterPro"/>
</dbReference>
<keyword evidence="4" id="KW-0067">ATP-binding</keyword>
<keyword evidence="1" id="KW-0547">Nucleotide-binding</keyword>
<reference evidence="8" key="1">
    <citation type="submission" date="2021-01" db="EMBL/GenBank/DDBJ databases">
        <title>Whole genome shotgun sequence of Sinosporangium siamense NBRC 109515.</title>
        <authorList>
            <person name="Komaki H."/>
            <person name="Tamura T."/>
        </authorList>
    </citation>
    <scope>NUCLEOTIDE SEQUENCE</scope>
    <source>
        <strain evidence="8">NBRC 109515</strain>
    </source>
</reference>
<keyword evidence="9" id="KW-1185">Reference proteome</keyword>
<organism evidence="8 9">
    <name type="scientific">Sinosporangium siamense</name>
    <dbReference type="NCBI Taxonomy" id="1367973"/>
    <lineage>
        <taxon>Bacteria</taxon>
        <taxon>Bacillati</taxon>
        <taxon>Actinomycetota</taxon>
        <taxon>Actinomycetes</taxon>
        <taxon>Streptosporangiales</taxon>
        <taxon>Streptosporangiaceae</taxon>
        <taxon>Sinosporangium</taxon>
    </lineage>
</organism>
<evidence type="ECO:0000256" key="3">
    <source>
        <dbReference type="ARBA" id="ARBA00022806"/>
    </source>
</evidence>
<dbReference type="Pfam" id="PF04851">
    <property type="entry name" value="ResIII"/>
    <property type="match status" value="1"/>
</dbReference>
<evidence type="ECO:0000256" key="5">
    <source>
        <dbReference type="ARBA" id="ARBA00023118"/>
    </source>
</evidence>
<evidence type="ECO:0000313" key="8">
    <source>
        <dbReference type="EMBL" id="GII96340.1"/>
    </source>
</evidence>
<name>A0A919RM61_9ACTN</name>
<evidence type="ECO:0000256" key="1">
    <source>
        <dbReference type="ARBA" id="ARBA00022741"/>
    </source>
</evidence>
<dbReference type="NCBIfam" id="TIGR02621">
    <property type="entry name" value="cas3_GSU0051"/>
    <property type="match status" value="1"/>
</dbReference>
<dbReference type="InterPro" id="IPR054712">
    <property type="entry name" value="Cas3-like_dom"/>
</dbReference>
<sequence length="432" mass="47244">MDSLSVADFVAFYEEVHGYGPFPWQVALLARVHREGWPALLDVPTGLGKTSLLDVAVFAAALGCSDARRRVFFVVDRRLIVDEAFRHACRIRSALERAEAGSVAGRVAAVLRARSGGEGLEVTRMRGGVTWSWRWVERPDQYAIVVGTVDQIGSRLLFRGYGLSDSLRPIDAALVGTDSLIVVDEAHLSQPFLTTLGDALSMDTTPADAQPRVVSMTASPNSDSTRVHTITTDDEANRFARQRLHARKHGYLVEVSGTTKKNNHQQTAAALAQWAGHLAREHRVVGVVCNTVARARAVFEILRGQHPDQCLLLTGRIRPVDRDYLLLKWYDRIKAGCDTDPEEPIFAVATQTVEVGANLDFSALVTESASLPALVQRLGRLNRLGRMESAAPAVIVHSPHDPDGVYGEARANTWAWLPGPEVSPWQNLSPAG</sequence>
<proteinExistence type="predicted"/>
<evidence type="ECO:0000259" key="6">
    <source>
        <dbReference type="Pfam" id="PF04851"/>
    </source>
</evidence>
<dbReference type="GO" id="GO:0016787">
    <property type="term" value="F:hydrolase activity"/>
    <property type="evidence" value="ECO:0007669"/>
    <property type="project" value="UniProtKB-KW"/>
</dbReference>
<dbReference type="Pfam" id="PF22590">
    <property type="entry name" value="Cas3-like_C_2"/>
    <property type="match status" value="1"/>
</dbReference>
<feature type="domain" description="Helicase/UvrB N-terminal" evidence="6">
    <location>
        <begin position="34"/>
        <end position="190"/>
    </location>
</feature>
<dbReference type="GO" id="GO:0004386">
    <property type="term" value="F:helicase activity"/>
    <property type="evidence" value="ECO:0007669"/>
    <property type="project" value="UniProtKB-KW"/>
</dbReference>
<comment type="caution">
    <text evidence="8">The sequence shown here is derived from an EMBL/GenBank/DDBJ whole genome shotgun (WGS) entry which is preliminary data.</text>
</comment>
<dbReference type="Gene3D" id="3.40.50.300">
    <property type="entry name" value="P-loop containing nucleotide triphosphate hydrolases"/>
    <property type="match status" value="2"/>
</dbReference>
<keyword evidence="2" id="KW-0378">Hydrolase</keyword>
<keyword evidence="5" id="KW-0051">Antiviral defense</keyword>
<dbReference type="InterPro" id="IPR027417">
    <property type="entry name" value="P-loop_NTPase"/>
</dbReference>
<evidence type="ECO:0000256" key="4">
    <source>
        <dbReference type="ARBA" id="ARBA00022840"/>
    </source>
</evidence>
<protein>
    <recommendedName>
        <fullName evidence="10">Type I-U CRISPR-associated helicase/endonuclease Cas3</fullName>
    </recommendedName>
</protein>
<dbReference type="EMBL" id="BOOW01000044">
    <property type="protein sequence ID" value="GII96340.1"/>
    <property type="molecule type" value="Genomic_DNA"/>
</dbReference>
<evidence type="ECO:0008006" key="10">
    <source>
        <dbReference type="Google" id="ProtNLM"/>
    </source>
</evidence>
<dbReference type="GO" id="GO:0051607">
    <property type="term" value="P:defense response to virus"/>
    <property type="evidence" value="ECO:0007669"/>
    <property type="project" value="UniProtKB-KW"/>
</dbReference>
<dbReference type="InterPro" id="IPR006935">
    <property type="entry name" value="Helicase/UvrB_N"/>
</dbReference>
<dbReference type="AlphaFoldDB" id="A0A919RM61"/>
<dbReference type="InterPro" id="IPR013444">
    <property type="entry name" value="Helicase_Cas3_CRISPR-ass_Anaes"/>
</dbReference>